<accession>A0ABD5UDA3</accession>
<dbReference type="Pfam" id="PF00677">
    <property type="entry name" value="Lum_binding"/>
    <property type="match status" value="2"/>
</dbReference>
<dbReference type="GO" id="GO:0004746">
    <property type="term" value="F:riboflavin synthase activity"/>
    <property type="evidence" value="ECO:0007669"/>
    <property type="project" value="UniProtKB-EC"/>
</dbReference>
<protein>
    <recommendedName>
        <fullName evidence="4">Riboflavin synthase</fullName>
        <ecNumber evidence="3">2.5.1.9</ecNumber>
    </recommendedName>
</protein>
<keyword evidence="7" id="KW-0677">Repeat</keyword>
<evidence type="ECO:0000256" key="3">
    <source>
        <dbReference type="ARBA" id="ARBA00012827"/>
    </source>
</evidence>
<evidence type="ECO:0000256" key="5">
    <source>
        <dbReference type="ARBA" id="ARBA00022619"/>
    </source>
</evidence>
<keyword evidence="6 10" id="KW-0808">Transferase</keyword>
<dbReference type="FunFam" id="2.40.30.20:FF:000004">
    <property type="entry name" value="Riboflavin synthase, alpha subunit"/>
    <property type="match status" value="1"/>
</dbReference>
<reference evidence="10 11" key="1">
    <citation type="journal article" date="2019" name="Int. J. Syst. Evol. Microbiol.">
        <title>The Global Catalogue of Microorganisms (GCM) 10K type strain sequencing project: providing services to taxonomists for standard genome sequencing and annotation.</title>
        <authorList>
            <consortium name="The Broad Institute Genomics Platform"/>
            <consortium name="The Broad Institute Genome Sequencing Center for Infectious Disease"/>
            <person name="Wu L."/>
            <person name="Ma J."/>
        </authorList>
    </citation>
    <scope>NUCLEOTIDE SEQUENCE [LARGE SCALE GENOMIC DNA]</scope>
    <source>
        <strain evidence="10 11">Y73</strain>
    </source>
</reference>
<evidence type="ECO:0000256" key="1">
    <source>
        <dbReference type="ARBA" id="ARBA00002803"/>
    </source>
</evidence>
<evidence type="ECO:0000259" key="9">
    <source>
        <dbReference type="PROSITE" id="PS51177"/>
    </source>
</evidence>
<dbReference type="EC" id="2.5.1.9" evidence="3"/>
<feature type="domain" description="Lumazine-binding" evidence="9">
    <location>
        <begin position="1"/>
        <end position="113"/>
    </location>
</feature>
<dbReference type="AlphaFoldDB" id="A0ABD5UDA3"/>
<name>A0ABD5UDA3_9EURY</name>
<dbReference type="Proteomes" id="UP001596333">
    <property type="component" value="Unassembled WGS sequence"/>
</dbReference>
<feature type="repeat" description="Lumazine-binding" evidence="8">
    <location>
        <begin position="114"/>
        <end position="210"/>
    </location>
</feature>
<feature type="domain" description="Lumazine-binding" evidence="9">
    <location>
        <begin position="114"/>
        <end position="210"/>
    </location>
</feature>
<gene>
    <name evidence="10" type="ORF">ACFQEY_00110</name>
</gene>
<dbReference type="Gene3D" id="2.40.30.20">
    <property type="match status" value="2"/>
</dbReference>
<comment type="function">
    <text evidence="1">Catalyzes the dismutation of two molecules of 6,7-dimethyl-8-ribityllumazine, resulting in the formation of riboflavin and 5-amino-6-(D-ribitylamino)uracil.</text>
</comment>
<feature type="repeat" description="Lumazine-binding" evidence="8">
    <location>
        <begin position="1"/>
        <end position="113"/>
    </location>
</feature>
<keyword evidence="5" id="KW-0686">Riboflavin biosynthesis</keyword>
<keyword evidence="11" id="KW-1185">Reference proteome</keyword>
<evidence type="ECO:0000313" key="11">
    <source>
        <dbReference type="Proteomes" id="UP001596333"/>
    </source>
</evidence>
<organism evidence="10 11">
    <name type="scientific">Halorubrum trueperi</name>
    <dbReference type="NCBI Taxonomy" id="2004704"/>
    <lineage>
        <taxon>Archaea</taxon>
        <taxon>Methanobacteriati</taxon>
        <taxon>Methanobacteriota</taxon>
        <taxon>Stenosarchaea group</taxon>
        <taxon>Halobacteria</taxon>
        <taxon>Halobacteriales</taxon>
        <taxon>Haloferacaceae</taxon>
        <taxon>Halorubrum</taxon>
    </lineage>
</organism>
<dbReference type="InterPro" id="IPR017938">
    <property type="entry name" value="Riboflavin_synthase-like_b-brl"/>
</dbReference>
<evidence type="ECO:0000256" key="2">
    <source>
        <dbReference type="ARBA" id="ARBA00004887"/>
    </source>
</evidence>
<dbReference type="PANTHER" id="PTHR21098:SF0">
    <property type="entry name" value="RIBOFLAVIN SYNTHASE"/>
    <property type="match status" value="1"/>
</dbReference>
<dbReference type="NCBIfam" id="NF006767">
    <property type="entry name" value="PRK09289.1"/>
    <property type="match status" value="1"/>
</dbReference>
<evidence type="ECO:0000256" key="6">
    <source>
        <dbReference type="ARBA" id="ARBA00022679"/>
    </source>
</evidence>
<evidence type="ECO:0000256" key="7">
    <source>
        <dbReference type="ARBA" id="ARBA00022737"/>
    </source>
</evidence>
<dbReference type="EMBL" id="JBHSXI010000001">
    <property type="protein sequence ID" value="MFC6887462.1"/>
    <property type="molecule type" value="Genomic_DNA"/>
</dbReference>
<dbReference type="RefSeq" id="WP_379763539.1">
    <property type="nucleotide sequence ID" value="NZ_JBHSXI010000001.1"/>
</dbReference>
<proteinExistence type="predicted"/>
<sequence>MFTGIVEEIGEVRSRTETEDGLRLQIGVDGFDDLHHGQSISVSGVCLTVEEYGPIDDTEATDDQKATDSSEGVWFEVFLASETVAKTYLGDLREGDAVNVERAMPADGRFDGHVVQGHVDTVTEVAAIERIGEDWRFTFVIPEGHADYLVDKGSVTLDGISLTIAEKRADEFDVAIIPTTRDLTTLSEKSAGDPVHLEVDVIAKYVENMMDGYV</sequence>
<evidence type="ECO:0000256" key="8">
    <source>
        <dbReference type="PROSITE-ProRule" id="PRU00524"/>
    </source>
</evidence>
<comment type="pathway">
    <text evidence="2">Cofactor biosynthesis; riboflavin biosynthesis; riboflavin from 2-hydroxy-3-oxobutyl phosphate and 5-amino-6-(D-ribitylamino)uracil: step 2/2.</text>
</comment>
<dbReference type="PANTHER" id="PTHR21098">
    <property type="entry name" value="RIBOFLAVIN SYNTHASE ALPHA CHAIN"/>
    <property type="match status" value="1"/>
</dbReference>
<evidence type="ECO:0000313" key="10">
    <source>
        <dbReference type="EMBL" id="MFC6887462.1"/>
    </source>
</evidence>
<dbReference type="InterPro" id="IPR026017">
    <property type="entry name" value="Lumazine-bd_dom"/>
</dbReference>
<comment type="caution">
    <text evidence="10">The sequence shown here is derived from an EMBL/GenBank/DDBJ whole genome shotgun (WGS) entry which is preliminary data.</text>
</comment>
<dbReference type="PIRSF" id="PIRSF000498">
    <property type="entry name" value="Riboflavin_syn_A"/>
    <property type="match status" value="1"/>
</dbReference>
<dbReference type="SUPFAM" id="SSF63380">
    <property type="entry name" value="Riboflavin synthase domain-like"/>
    <property type="match status" value="2"/>
</dbReference>
<dbReference type="PROSITE" id="PS51177">
    <property type="entry name" value="LUMAZINE_BIND"/>
    <property type="match status" value="2"/>
</dbReference>
<evidence type="ECO:0000256" key="4">
    <source>
        <dbReference type="ARBA" id="ARBA00013950"/>
    </source>
</evidence>
<dbReference type="InterPro" id="IPR001783">
    <property type="entry name" value="Lumazine-bd"/>
</dbReference>
<dbReference type="CDD" id="cd00402">
    <property type="entry name" value="Riboflavin_synthase_like"/>
    <property type="match status" value="1"/>
</dbReference>
<dbReference type="InterPro" id="IPR023366">
    <property type="entry name" value="ATP_synth_asu-like_sf"/>
</dbReference>
<dbReference type="GO" id="GO:0009231">
    <property type="term" value="P:riboflavin biosynthetic process"/>
    <property type="evidence" value="ECO:0007669"/>
    <property type="project" value="UniProtKB-KW"/>
</dbReference>